<reference evidence="3" key="1">
    <citation type="journal article" date="2019" name="Int. J. Syst. Evol. Microbiol.">
        <title>The Global Catalogue of Microorganisms (GCM) 10K type strain sequencing project: providing services to taxonomists for standard genome sequencing and annotation.</title>
        <authorList>
            <consortium name="The Broad Institute Genomics Platform"/>
            <consortium name="The Broad Institute Genome Sequencing Center for Infectious Disease"/>
            <person name="Wu L."/>
            <person name="Ma J."/>
        </authorList>
    </citation>
    <scope>NUCLEOTIDE SEQUENCE [LARGE SCALE GENOMIC DNA]</scope>
    <source>
        <strain evidence="3">JCM 10411</strain>
    </source>
</reference>
<accession>A0ABW1DY51</accession>
<sequence length="266" mass="28535">MQLTVLGGCGAWPTAVQACSGYLVEYAGFRLLIDPGYATLPRLLQHSTVDAVDAVLVSHGHPDHCADLNPLLRARGLRDDPPPALPVYAPHGAVDAVLALDKPSMLAQAYHLYGFTPGDRFDIGPFTTDTWLLPHFVPNAGIRLTTPEAVLAYTGDTGPSSDLPRLAQGADLFLSEATYIHQVPTADAPYLLTARLAGQYAHQAGATRLMLTHLWPGTDPTLAREVAAEAFAHPIDVAAPGLVTNLREEGQRSNSAEQHDTLRRNN</sequence>
<dbReference type="InterPro" id="IPR001279">
    <property type="entry name" value="Metallo-B-lactamas"/>
</dbReference>
<dbReference type="SMART" id="SM00849">
    <property type="entry name" value="Lactamase_B"/>
    <property type="match status" value="1"/>
</dbReference>
<gene>
    <name evidence="2" type="ORF">ACFPZI_14850</name>
</gene>
<protein>
    <submittedName>
        <fullName evidence="2">MBL fold metallo-hydrolase</fullName>
    </submittedName>
</protein>
<evidence type="ECO:0000313" key="2">
    <source>
        <dbReference type="EMBL" id="MFC5853067.1"/>
    </source>
</evidence>
<keyword evidence="3" id="KW-1185">Reference proteome</keyword>
<dbReference type="Proteomes" id="UP001596180">
    <property type="component" value="Unassembled WGS sequence"/>
</dbReference>
<dbReference type="Gene3D" id="3.60.15.10">
    <property type="entry name" value="Ribonuclease Z/Hydroxyacylglutathione hydrolase-like"/>
    <property type="match status" value="1"/>
</dbReference>
<feature type="domain" description="Metallo-beta-lactamase" evidence="1">
    <location>
        <begin position="18"/>
        <end position="195"/>
    </location>
</feature>
<name>A0ABW1DY51_9ACTN</name>
<comment type="caution">
    <text evidence="2">The sequence shown here is derived from an EMBL/GenBank/DDBJ whole genome shotgun (WGS) entry which is preliminary data.</text>
</comment>
<evidence type="ECO:0000259" key="1">
    <source>
        <dbReference type="SMART" id="SM00849"/>
    </source>
</evidence>
<dbReference type="EMBL" id="JBHSOA010000029">
    <property type="protein sequence ID" value="MFC5853067.1"/>
    <property type="molecule type" value="Genomic_DNA"/>
</dbReference>
<dbReference type="PANTHER" id="PTHR46018">
    <property type="entry name" value="ZINC PHOSPHODIESTERASE ELAC PROTEIN 1"/>
    <property type="match status" value="1"/>
</dbReference>
<dbReference type="InterPro" id="IPR036866">
    <property type="entry name" value="RibonucZ/Hydroxyglut_hydro"/>
</dbReference>
<dbReference type="SUPFAM" id="SSF56281">
    <property type="entry name" value="Metallo-hydrolase/oxidoreductase"/>
    <property type="match status" value="1"/>
</dbReference>
<organism evidence="2 3">
    <name type="scientific">Streptomyces chlorus</name>
    <dbReference type="NCBI Taxonomy" id="887452"/>
    <lineage>
        <taxon>Bacteria</taxon>
        <taxon>Bacillati</taxon>
        <taxon>Actinomycetota</taxon>
        <taxon>Actinomycetes</taxon>
        <taxon>Kitasatosporales</taxon>
        <taxon>Streptomycetaceae</taxon>
        <taxon>Streptomyces</taxon>
    </lineage>
</organism>
<dbReference type="RefSeq" id="WP_381363242.1">
    <property type="nucleotide sequence ID" value="NZ_JBHSOA010000029.1"/>
</dbReference>
<dbReference type="CDD" id="cd07716">
    <property type="entry name" value="RNaseZ_short-form-like_MBL-fold"/>
    <property type="match status" value="1"/>
</dbReference>
<proteinExistence type="predicted"/>
<dbReference type="PANTHER" id="PTHR46018:SF4">
    <property type="entry name" value="METALLO-HYDROLASE YHFI-RELATED"/>
    <property type="match status" value="1"/>
</dbReference>
<dbReference type="Pfam" id="PF12706">
    <property type="entry name" value="Lactamase_B_2"/>
    <property type="match status" value="1"/>
</dbReference>
<evidence type="ECO:0000313" key="3">
    <source>
        <dbReference type="Proteomes" id="UP001596180"/>
    </source>
</evidence>